<comment type="caution">
    <text evidence="2">The sequence shown here is derived from an EMBL/GenBank/DDBJ whole genome shotgun (WGS) entry which is preliminary data.</text>
</comment>
<proteinExistence type="predicted"/>
<keyword evidence="1" id="KW-0812">Transmembrane</keyword>
<sequence>MVNDTMKTPVKILGKTAPAARMTKCAALLIATALSVPTFIVLTVIDLLIL</sequence>
<dbReference type="RefSeq" id="WP_165798137.1">
    <property type="nucleotide sequence ID" value="NZ_PVUF01000010.1"/>
</dbReference>
<evidence type="ECO:0000256" key="1">
    <source>
        <dbReference type="SAM" id="Phobius"/>
    </source>
</evidence>
<organism evidence="2 3">
    <name type="scientific">Tritonibacter scottomollicae</name>
    <name type="common">Epibacterium scottomollicae</name>
    <dbReference type="NCBI Taxonomy" id="483013"/>
    <lineage>
        <taxon>Bacteria</taxon>
        <taxon>Pseudomonadati</taxon>
        <taxon>Pseudomonadota</taxon>
        <taxon>Alphaproteobacteria</taxon>
        <taxon>Rhodobacterales</taxon>
        <taxon>Paracoccaceae</taxon>
        <taxon>Tritonibacter</taxon>
    </lineage>
</organism>
<evidence type="ECO:0000313" key="3">
    <source>
        <dbReference type="Proteomes" id="UP000237718"/>
    </source>
</evidence>
<gene>
    <name evidence="2" type="ORF">CLV89_110114</name>
</gene>
<dbReference type="EMBL" id="PVUF01000010">
    <property type="protein sequence ID" value="PRZ46442.1"/>
    <property type="molecule type" value="Genomic_DNA"/>
</dbReference>
<keyword evidence="1" id="KW-1133">Transmembrane helix</keyword>
<dbReference type="Proteomes" id="UP000237718">
    <property type="component" value="Unassembled WGS sequence"/>
</dbReference>
<name>A0A2T1AD21_TRISK</name>
<feature type="transmembrane region" description="Helical" evidence="1">
    <location>
        <begin position="25"/>
        <end position="49"/>
    </location>
</feature>
<keyword evidence="1" id="KW-0472">Membrane</keyword>
<reference evidence="2 3" key="1">
    <citation type="submission" date="2018-03" db="EMBL/GenBank/DDBJ databases">
        <title>Genomic Encyclopedia of Archaeal and Bacterial Type Strains, Phase II (KMG-II): from individual species to whole genera.</title>
        <authorList>
            <person name="Goeker M."/>
        </authorList>
    </citation>
    <scope>NUCLEOTIDE SEQUENCE [LARGE SCALE GENOMIC DNA]</scope>
    <source>
        <strain evidence="2 3">DSM 25328</strain>
    </source>
</reference>
<protein>
    <submittedName>
        <fullName evidence="2">Uncharacterized protein</fullName>
    </submittedName>
</protein>
<dbReference type="AlphaFoldDB" id="A0A2T1AD21"/>
<evidence type="ECO:0000313" key="2">
    <source>
        <dbReference type="EMBL" id="PRZ46442.1"/>
    </source>
</evidence>
<accession>A0A2T1AD21</accession>